<accession>A0AAU8CIM6</accession>
<protein>
    <recommendedName>
        <fullName evidence="2">Tail assembly chaperone</fullName>
    </recommendedName>
</protein>
<dbReference type="EMBL" id="CP159253">
    <property type="protein sequence ID" value="XCG46694.1"/>
    <property type="molecule type" value="Genomic_DNA"/>
</dbReference>
<dbReference type="AlphaFoldDB" id="A0AAU8CIM6"/>
<sequence length="139" mass="15296">MSDLKDRFEITQDGKPREIFMSFGLLNTITALMGDPAVAASVYFNPELREAVLITALHERSKTGKIIDEVVELDDLDIPMSDIEALLAWEVDHAISFFVRSMERVKGLKGQLESLTADVSSLNGLQASPSKKPSSGRSK</sequence>
<evidence type="ECO:0000313" key="1">
    <source>
        <dbReference type="EMBL" id="XCG46694.1"/>
    </source>
</evidence>
<gene>
    <name evidence="1" type="ORF">ABVK50_15345</name>
</gene>
<evidence type="ECO:0008006" key="2">
    <source>
        <dbReference type="Google" id="ProtNLM"/>
    </source>
</evidence>
<name>A0AAU8CIM6_9HYPH</name>
<dbReference type="RefSeq" id="WP_353645768.1">
    <property type="nucleotide sequence ID" value="NZ_CP159253.1"/>
</dbReference>
<proteinExistence type="predicted"/>
<reference evidence="1" key="1">
    <citation type="submission" date="2024-06" db="EMBL/GenBank/DDBJ databases">
        <title>Mesorhizobium karijinii sp. nov., a symbiont of the iconic Swainsona formosa from arid Australia.</title>
        <authorList>
            <person name="Hill Y.J."/>
            <person name="Watkin E.L.J."/>
            <person name="O'Hara G.W."/>
            <person name="Terpolilli J."/>
            <person name="Tye M.L."/>
            <person name="Kohlmeier M.G."/>
        </authorList>
    </citation>
    <scope>NUCLEOTIDE SEQUENCE</scope>
    <source>
        <strain evidence="1">WSM2240</strain>
    </source>
</reference>
<organism evidence="1">
    <name type="scientific">Mesorhizobium sp. WSM2240</name>
    <dbReference type="NCBI Taxonomy" id="3228851"/>
    <lineage>
        <taxon>Bacteria</taxon>
        <taxon>Pseudomonadati</taxon>
        <taxon>Pseudomonadota</taxon>
        <taxon>Alphaproteobacteria</taxon>
        <taxon>Hyphomicrobiales</taxon>
        <taxon>Phyllobacteriaceae</taxon>
        <taxon>Mesorhizobium</taxon>
    </lineage>
</organism>